<name>A0A0G0MKU0_9BACT</name>
<organism evidence="2 3">
    <name type="scientific">Candidatus Uhrbacteria bacterium GW2011_GWF2_39_13</name>
    <dbReference type="NCBI Taxonomy" id="1618995"/>
    <lineage>
        <taxon>Bacteria</taxon>
        <taxon>Candidatus Uhriibacteriota</taxon>
    </lineage>
</organism>
<dbReference type="AlphaFoldDB" id="A0A0G0MKU0"/>
<keyword evidence="1" id="KW-0472">Membrane</keyword>
<dbReference type="Proteomes" id="UP000033935">
    <property type="component" value="Unassembled WGS sequence"/>
</dbReference>
<reference evidence="2 3" key="1">
    <citation type="journal article" date="2015" name="Nature">
        <title>rRNA introns, odd ribosomes, and small enigmatic genomes across a large radiation of phyla.</title>
        <authorList>
            <person name="Brown C.T."/>
            <person name="Hug L.A."/>
            <person name="Thomas B.C."/>
            <person name="Sharon I."/>
            <person name="Castelle C.J."/>
            <person name="Singh A."/>
            <person name="Wilkins M.J."/>
            <person name="Williams K.H."/>
            <person name="Banfield J.F."/>
        </authorList>
    </citation>
    <scope>NUCLEOTIDE SEQUENCE [LARGE SCALE GENOMIC DNA]</scope>
</reference>
<keyword evidence="1" id="KW-1133">Transmembrane helix</keyword>
<evidence type="ECO:0000256" key="1">
    <source>
        <dbReference type="SAM" id="Phobius"/>
    </source>
</evidence>
<accession>A0A0G0MKU0</accession>
<comment type="caution">
    <text evidence="2">The sequence shown here is derived from an EMBL/GenBank/DDBJ whole genome shotgun (WGS) entry which is preliminary data.</text>
</comment>
<feature type="transmembrane region" description="Helical" evidence="1">
    <location>
        <begin position="136"/>
        <end position="155"/>
    </location>
</feature>
<evidence type="ECO:0000313" key="2">
    <source>
        <dbReference type="EMBL" id="KKR04609.1"/>
    </source>
</evidence>
<gene>
    <name evidence="2" type="ORF">UT30_C0005G0012</name>
</gene>
<proteinExistence type="predicted"/>
<sequence length="170" mass="20089">MIKTGIFLFLFFLTLQVSFIFALPFPFDRTPFLLLMTLYFYQYLNQTNVWWWLIFYGIVLDFFSISYAPLETISYSILVIVIIILAKQIFTNRSFYAISATMIICLFVLTVTQVLSIFILHFFNDSSLPWLAIVKVNVWAVFLGCSTLFLLFPFIKQTHSIFHRFFFKGK</sequence>
<dbReference type="EMBL" id="LBWG01000005">
    <property type="protein sequence ID" value="KKR04609.1"/>
    <property type="molecule type" value="Genomic_DNA"/>
</dbReference>
<keyword evidence="1" id="KW-0812">Transmembrane</keyword>
<feature type="transmembrane region" description="Helical" evidence="1">
    <location>
        <begin position="102"/>
        <end position="124"/>
    </location>
</feature>
<evidence type="ECO:0008006" key="4">
    <source>
        <dbReference type="Google" id="ProtNLM"/>
    </source>
</evidence>
<feature type="transmembrane region" description="Helical" evidence="1">
    <location>
        <begin position="6"/>
        <end position="27"/>
    </location>
</feature>
<feature type="transmembrane region" description="Helical" evidence="1">
    <location>
        <begin position="73"/>
        <end position="90"/>
    </location>
</feature>
<protein>
    <recommendedName>
        <fullName evidence="4">Rod shape-determining protein MreD</fullName>
    </recommendedName>
</protein>
<evidence type="ECO:0000313" key="3">
    <source>
        <dbReference type="Proteomes" id="UP000033935"/>
    </source>
</evidence>